<dbReference type="InterPro" id="IPR029028">
    <property type="entry name" value="Alpha/beta_knot_MTases"/>
</dbReference>
<dbReference type="Pfam" id="PF25050">
    <property type="entry name" value="TARBP1"/>
    <property type="match status" value="1"/>
</dbReference>
<keyword evidence="4" id="KW-0694">RNA-binding</keyword>
<dbReference type="EC" id="2.1.1.34" evidence="8"/>
<evidence type="ECO:0000259" key="12">
    <source>
        <dbReference type="Pfam" id="PF25050"/>
    </source>
</evidence>
<comment type="catalytic activity">
    <reaction evidence="6">
        <text>guanosine(18) in tRNA + S-adenosyl-L-methionine = 2'-O-methylguanosine(18) in tRNA + S-adenosyl-L-homocysteine + H(+)</text>
        <dbReference type="Rhea" id="RHEA:20077"/>
        <dbReference type="Rhea" id="RHEA-COMP:10190"/>
        <dbReference type="Rhea" id="RHEA-COMP:10192"/>
        <dbReference type="ChEBI" id="CHEBI:15378"/>
        <dbReference type="ChEBI" id="CHEBI:57856"/>
        <dbReference type="ChEBI" id="CHEBI:59789"/>
        <dbReference type="ChEBI" id="CHEBI:74269"/>
        <dbReference type="ChEBI" id="CHEBI:74445"/>
        <dbReference type="EC" id="2.1.1.34"/>
    </reaction>
    <physiologicalReaction direction="left-to-right" evidence="6">
        <dbReference type="Rhea" id="RHEA:20078"/>
    </physiologicalReaction>
</comment>
<dbReference type="EMBL" id="JAANIT010000924">
    <property type="protein sequence ID" value="KAG1543452.1"/>
    <property type="molecule type" value="Genomic_DNA"/>
</dbReference>
<dbReference type="InterPro" id="IPR029026">
    <property type="entry name" value="tRNA_m1G_MTases_N"/>
</dbReference>
<proteinExistence type="predicted"/>
<dbReference type="Pfam" id="PF00588">
    <property type="entry name" value="SpoU_methylase"/>
    <property type="match status" value="1"/>
</dbReference>
<evidence type="ECO:0000256" key="9">
    <source>
        <dbReference type="ARBA" id="ARBA00093636"/>
    </source>
</evidence>
<dbReference type="CDD" id="cd18091">
    <property type="entry name" value="SpoU-like_TRM3-like"/>
    <property type="match status" value="1"/>
</dbReference>
<feature type="domain" description="TARBP1" evidence="12">
    <location>
        <begin position="274"/>
        <end position="400"/>
    </location>
</feature>
<evidence type="ECO:0000256" key="8">
    <source>
        <dbReference type="ARBA" id="ARBA00093594"/>
    </source>
</evidence>
<dbReference type="InterPro" id="IPR001537">
    <property type="entry name" value="SpoU_MeTrfase"/>
</dbReference>
<evidence type="ECO:0000259" key="11">
    <source>
        <dbReference type="Pfam" id="PF00588"/>
    </source>
</evidence>
<keyword evidence="2" id="KW-0808">Transferase</keyword>
<dbReference type="PANTHER" id="PTHR12029">
    <property type="entry name" value="RNA METHYLTRANSFERASE"/>
    <property type="match status" value="1"/>
</dbReference>
<keyword evidence="3" id="KW-0949">S-adenosyl-L-methionine</keyword>
<dbReference type="GO" id="GO:0030488">
    <property type="term" value="P:tRNA methylation"/>
    <property type="evidence" value="ECO:0007669"/>
    <property type="project" value="InterPro"/>
</dbReference>
<dbReference type="Proteomes" id="UP000717996">
    <property type="component" value="Unassembled WGS sequence"/>
</dbReference>
<evidence type="ECO:0000313" key="14">
    <source>
        <dbReference type="Proteomes" id="UP000717996"/>
    </source>
</evidence>
<evidence type="ECO:0000313" key="13">
    <source>
        <dbReference type="EMBL" id="KAG1543452.1"/>
    </source>
</evidence>
<dbReference type="InterPro" id="IPR056921">
    <property type="entry name" value="TARBP1_dom"/>
</dbReference>
<organism evidence="13 14">
    <name type="scientific">Rhizopus oryzae</name>
    <name type="common">Mucormycosis agent</name>
    <name type="synonym">Rhizopus arrhizus var. delemar</name>
    <dbReference type="NCBI Taxonomy" id="64495"/>
    <lineage>
        <taxon>Eukaryota</taxon>
        <taxon>Fungi</taxon>
        <taxon>Fungi incertae sedis</taxon>
        <taxon>Mucoromycota</taxon>
        <taxon>Mucoromycotina</taxon>
        <taxon>Mucoromycetes</taxon>
        <taxon>Mucorales</taxon>
        <taxon>Mucorineae</taxon>
        <taxon>Rhizopodaceae</taxon>
        <taxon>Rhizopus</taxon>
    </lineage>
</organism>
<comment type="function">
    <text evidence="7">S-adenosyl-L-methionine-dependent 2'-O-ribose methyltransferase that catalyzes the formation of 2'-O-methylguanosine at position 18 (Gm18) in a subset of tRNA. Selectively mediates Gm18 methylation of tRNAGln-TTG/CTG and tRNASer-TGA/GCT. Gm18 modification can enhance the stability of modified tRNAs.</text>
</comment>
<dbReference type="SUPFAM" id="SSF75217">
    <property type="entry name" value="alpha/beta knot"/>
    <property type="match status" value="1"/>
</dbReference>
<evidence type="ECO:0000256" key="10">
    <source>
        <dbReference type="ARBA" id="ARBA00093656"/>
    </source>
</evidence>
<evidence type="ECO:0000256" key="7">
    <source>
        <dbReference type="ARBA" id="ARBA00093361"/>
    </source>
</evidence>
<dbReference type="InterPro" id="IPR045330">
    <property type="entry name" value="TRM3/TARBP1"/>
</dbReference>
<evidence type="ECO:0000256" key="3">
    <source>
        <dbReference type="ARBA" id="ARBA00022691"/>
    </source>
</evidence>
<dbReference type="InterPro" id="IPR044748">
    <property type="entry name" value="Trm3/TARBP1_C"/>
</dbReference>
<feature type="domain" description="tRNA/rRNA methyltransferase SpoU type" evidence="11">
    <location>
        <begin position="1417"/>
        <end position="1559"/>
    </location>
</feature>
<evidence type="ECO:0000256" key="5">
    <source>
        <dbReference type="ARBA" id="ARBA00022990"/>
    </source>
</evidence>
<dbReference type="GO" id="GO:0003723">
    <property type="term" value="F:RNA binding"/>
    <property type="evidence" value="ECO:0007669"/>
    <property type="project" value="UniProtKB-KW"/>
</dbReference>
<protein>
    <recommendedName>
        <fullName evidence="9">tRNA (guanosine(18)-2'-O)-methyltransferase TARBP1</fullName>
        <ecNumber evidence="8">2.1.1.34</ecNumber>
    </recommendedName>
    <alternativeName>
        <fullName evidence="10">TAR RNA-binding protein 1</fullName>
    </alternativeName>
</protein>
<evidence type="ECO:0000256" key="2">
    <source>
        <dbReference type="ARBA" id="ARBA00022679"/>
    </source>
</evidence>
<evidence type="ECO:0000256" key="6">
    <source>
        <dbReference type="ARBA" id="ARBA00093266"/>
    </source>
</evidence>
<evidence type="ECO:0000256" key="4">
    <source>
        <dbReference type="ARBA" id="ARBA00022884"/>
    </source>
</evidence>
<gene>
    <name evidence="13" type="ORF">G6F51_006666</name>
</gene>
<dbReference type="Gene3D" id="3.40.1280.10">
    <property type="match status" value="1"/>
</dbReference>
<dbReference type="GO" id="GO:0141100">
    <property type="term" value="F:tRNA (guanine(18)-2'-O)-methyltransferase activity"/>
    <property type="evidence" value="ECO:0007669"/>
    <property type="project" value="UniProtKB-EC"/>
</dbReference>
<accession>A0A9P7CAB8</accession>
<comment type="caution">
    <text evidence="13">The sequence shown here is derived from an EMBL/GenBank/DDBJ whole genome shotgun (WGS) entry which is preliminary data.</text>
</comment>
<keyword evidence="1" id="KW-0489">Methyltransferase</keyword>
<evidence type="ECO:0000256" key="1">
    <source>
        <dbReference type="ARBA" id="ARBA00022603"/>
    </source>
</evidence>
<keyword evidence="5" id="KW-0007">Acetylation</keyword>
<reference evidence="13" key="1">
    <citation type="journal article" date="2020" name="Microb. Genom.">
        <title>Genetic diversity of clinical and environmental Mucorales isolates obtained from an investigation of mucormycosis cases among solid organ transplant recipients.</title>
        <authorList>
            <person name="Nguyen M.H."/>
            <person name="Kaul D."/>
            <person name="Muto C."/>
            <person name="Cheng S.J."/>
            <person name="Richter R.A."/>
            <person name="Bruno V.M."/>
            <person name="Liu G."/>
            <person name="Beyhan S."/>
            <person name="Sundermann A.J."/>
            <person name="Mounaud S."/>
            <person name="Pasculle A.W."/>
            <person name="Nierman W.C."/>
            <person name="Driscoll E."/>
            <person name="Cumbie R."/>
            <person name="Clancy C.J."/>
            <person name="Dupont C.L."/>
        </authorList>
    </citation>
    <scope>NUCLEOTIDE SEQUENCE</scope>
    <source>
        <strain evidence="13">GL16</strain>
    </source>
</reference>
<dbReference type="FunFam" id="3.40.1280.10:FF:000010">
    <property type="entry name" value="probable methyltransferase TARBP1"/>
    <property type="match status" value="1"/>
</dbReference>
<sequence length="1576" mass="182527">MDFSSTPFQTLLLDSADDDQLLVFLEHLDHQYTKAQDEKLRYGILQILIPVFKAYLARLQDSDKETEALDSFLKPWIMSSLSQDSTISTESVQLLENTLAFLVGRSFLTGHTFARNIILMLLSQLISAIVDEPDFVDLKPMQFIESCVEKLDCSEQWIQVQKYENTVLLELECCLNVLNYLIRDLNENEELLALREIATEEVDAWIELIFSVAVAMVSCTNASIRSKLAHDLLPNLLRWKQQSKCREKQMLWQRTLQMFDLPATNLLRLNIYGLIARFFDFYFGLDNEVPEIRRDLRFEEAFFKILQSGLRSNDSLARKYSSYILKRVIDFTEKYPLTITNRSDWTTYFKWEADKSKQYSECWEDWFLLYDIMHESVIHLVDPVLPRFEILLNADNVMDATWWTLLFYRGFQNETASVKKGLLEYIFSRENPQTLNKMGVEQGFMFGALFKTVDTTALFAVPTQGALVSPFGEHFKSFIYRLVQSIKKEEDKVDFLRHLIHHLSHVVSSPAPILYTMEALAEVDHVHAWGPEELKSLRVLVDRHRNFNIPTTKQFLRKLGIAVTVRLAHTALLSFSDVAKTVSSLVNEYPVKVSSQEFKMIHYWLKNHVSKNKSLDSIRIGLKERIKTYVCELKSEDIPESVLRSQANVLARTSVFTVSTEDGQIDENQLLDLVAVFVDNLKNISSPDVLFARLLTLFEPLWVNFEVCFENKFDFMRAIQLDDDILLYILSRIDKKYLNKEEDNIIDEDVIDLYLSLTKKILAKEGILSRENKVKAIQNHYEQCIDLLKYRSPAVNANKEMSKPFHIRLLNIIYQAAADLSYFGLDYNDAIVSLIYGLQMKRTQEAIQERSWGDVIASFIRYKWELVETIVRYANIARNNNETKECFDPIELYEVAIDQLESASEMCGEAIISSFRPLFAFPWEKSADLVGRCVDLAIELMKENINQSKTFPLLIKAFINAIFQPELLSVPELNRNDGPVKRALNMVLETGDLKPFIVAQASKLLHDYWATFTPEACQSMQQYASEFAKLAVFGPLRDREDQKLEAAISLKLAEVEELSDAEGTAASIFNQNDYLVRVYMNNLLLRLDINNESHKAFANTLLDSFFQYMENDALFEYMYTSTVEHRLKLRISCSIILIIDLATEDKVDTYLETLFEITRKETVTSIRCYLEWAIVKLLSRFPDRLSLYYKKLSNPEHRPNYVISLLTVSFTLGQCLPESSLQGYFDEIFVRLLPWLITNHFTIRLFSYCAWQHNWKYCTERGYGALLENNKYLDCIGNFMKTYIDCIKFFEKIKSQFYMSRFDPVQDFNIEFIFRQMMTEFQVIDNEKIGSKAFVRVNPQIVERCPFQNPARKLIYTAADPTELIGVVEEQDENVPETVQTAEDVYQKKIMPWEMMLETDMDLTKNLVKKNRRRNDLIVVASLVDRLPNLAGLCRTCEIFNASQLVVPTLKIKEDIGFTSVSVSSERWMPMIEVAENDVATFLQAKREEGYTICGLEQTTTSATLGDYAFPEKCVLLLGKERQGVPANLLQMLDVTIEIPQYGITRSLNVHVSGAICIYEYTKQMQWRQQATVNQS</sequence>
<dbReference type="PANTHER" id="PTHR12029:SF11">
    <property type="entry name" value="METHYLTRANSFERASE TARBP1-RELATED"/>
    <property type="match status" value="1"/>
</dbReference>
<name>A0A9P7CAB8_RHIOR</name>